<dbReference type="FunFam" id="3.30.70.270:FF:000001">
    <property type="entry name" value="Diguanylate cyclase domain protein"/>
    <property type="match status" value="1"/>
</dbReference>
<evidence type="ECO:0000313" key="4">
    <source>
        <dbReference type="EMBL" id="SDG64973.1"/>
    </source>
</evidence>
<dbReference type="Gene3D" id="3.30.70.270">
    <property type="match status" value="1"/>
</dbReference>
<dbReference type="SMART" id="SM00091">
    <property type="entry name" value="PAS"/>
    <property type="match status" value="2"/>
</dbReference>
<dbReference type="CDD" id="cd00130">
    <property type="entry name" value="PAS"/>
    <property type="match status" value="2"/>
</dbReference>
<dbReference type="InterPro" id="IPR035965">
    <property type="entry name" value="PAS-like_dom_sf"/>
</dbReference>
<feature type="domain" description="PAS" evidence="1">
    <location>
        <begin position="29"/>
        <end position="76"/>
    </location>
</feature>
<dbReference type="InterPro" id="IPR000014">
    <property type="entry name" value="PAS"/>
</dbReference>
<dbReference type="InterPro" id="IPR043128">
    <property type="entry name" value="Rev_trsase/Diguanyl_cyclase"/>
</dbReference>
<dbReference type="AlphaFoldDB" id="A0A1G7VZ39"/>
<evidence type="ECO:0000259" key="2">
    <source>
        <dbReference type="PROSITE" id="PS50113"/>
    </source>
</evidence>
<dbReference type="Gene3D" id="3.30.450.20">
    <property type="entry name" value="PAS domain"/>
    <property type="match status" value="2"/>
</dbReference>
<dbReference type="Pfam" id="PF00990">
    <property type="entry name" value="GGDEF"/>
    <property type="match status" value="1"/>
</dbReference>
<dbReference type="InterPro" id="IPR029787">
    <property type="entry name" value="Nucleotide_cyclase"/>
</dbReference>
<dbReference type="SMART" id="SM00267">
    <property type="entry name" value="GGDEF"/>
    <property type="match status" value="1"/>
</dbReference>
<feature type="domain" description="PAC" evidence="2">
    <location>
        <begin position="205"/>
        <end position="257"/>
    </location>
</feature>
<reference evidence="5" key="1">
    <citation type="submission" date="2016-10" db="EMBL/GenBank/DDBJ databases">
        <authorList>
            <person name="Varghese N."/>
            <person name="Submissions S."/>
        </authorList>
    </citation>
    <scope>NUCLEOTIDE SEQUENCE [LARGE SCALE GENOMIC DNA]</scope>
    <source>
        <strain evidence="5">930I</strain>
    </source>
</reference>
<dbReference type="InterPro" id="IPR013656">
    <property type="entry name" value="PAS_4"/>
</dbReference>
<dbReference type="Pfam" id="PF08448">
    <property type="entry name" value="PAS_4"/>
    <property type="match status" value="1"/>
</dbReference>
<organism evidence="4 5">
    <name type="scientific">Roseospirillum parvum</name>
    <dbReference type="NCBI Taxonomy" id="83401"/>
    <lineage>
        <taxon>Bacteria</taxon>
        <taxon>Pseudomonadati</taxon>
        <taxon>Pseudomonadota</taxon>
        <taxon>Alphaproteobacteria</taxon>
        <taxon>Rhodospirillales</taxon>
        <taxon>Rhodospirillaceae</taxon>
        <taxon>Roseospirillum</taxon>
    </lineage>
</organism>
<proteinExistence type="predicted"/>
<protein>
    <submittedName>
        <fullName evidence="4">PAS domain S-box-containing protein/diguanylate cyclase (GGDEF) domain-containing protein</fullName>
    </submittedName>
</protein>
<dbReference type="PROSITE" id="PS50113">
    <property type="entry name" value="PAC"/>
    <property type="match status" value="1"/>
</dbReference>
<feature type="domain" description="GGDEF" evidence="3">
    <location>
        <begin position="289"/>
        <end position="422"/>
    </location>
</feature>
<dbReference type="SUPFAM" id="SSF55073">
    <property type="entry name" value="Nucleotide cyclase"/>
    <property type="match status" value="1"/>
</dbReference>
<dbReference type="PANTHER" id="PTHR44757:SF2">
    <property type="entry name" value="BIOFILM ARCHITECTURE MAINTENANCE PROTEIN MBAA"/>
    <property type="match status" value="1"/>
</dbReference>
<evidence type="ECO:0000259" key="1">
    <source>
        <dbReference type="PROSITE" id="PS50112"/>
    </source>
</evidence>
<dbReference type="PROSITE" id="PS50887">
    <property type="entry name" value="GGDEF"/>
    <property type="match status" value="1"/>
</dbReference>
<dbReference type="PROSITE" id="PS50112">
    <property type="entry name" value="PAS"/>
    <property type="match status" value="2"/>
</dbReference>
<dbReference type="Pfam" id="PF13426">
    <property type="entry name" value="PAS_9"/>
    <property type="match status" value="1"/>
</dbReference>
<dbReference type="Proteomes" id="UP000217076">
    <property type="component" value="Unassembled WGS sequence"/>
</dbReference>
<feature type="domain" description="PAS" evidence="1">
    <location>
        <begin position="133"/>
        <end position="214"/>
    </location>
</feature>
<dbReference type="STRING" id="83401.SAMN05421742_10220"/>
<evidence type="ECO:0000259" key="3">
    <source>
        <dbReference type="PROSITE" id="PS50887"/>
    </source>
</evidence>
<evidence type="ECO:0000313" key="5">
    <source>
        <dbReference type="Proteomes" id="UP000217076"/>
    </source>
</evidence>
<accession>A0A1G7VZ39</accession>
<dbReference type="CDD" id="cd01949">
    <property type="entry name" value="GGDEF"/>
    <property type="match status" value="1"/>
</dbReference>
<dbReference type="InterPro" id="IPR052155">
    <property type="entry name" value="Biofilm_reg_signaling"/>
</dbReference>
<dbReference type="NCBIfam" id="TIGR00229">
    <property type="entry name" value="sensory_box"/>
    <property type="match status" value="2"/>
</dbReference>
<dbReference type="SMART" id="SM00086">
    <property type="entry name" value="PAC"/>
    <property type="match status" value="2"/>
</dbReference>
<dbReference type="RefSeq" id="WP_176787576.1">
    <property type="nucleotide sequence ID" value="NZ_FNCV01000002.1"/>
</dbReference>
<dbReference type="InterPro" id="IPR001610">
    <property type="entry name" value="PAC"/>
</dbReference>
<name>A0A1G7VZ39_9PROT</name>
<dbReference type="GO" id="GO:0003824">
    <property type="term" value="F:catalytic activity"/>
    <property type="evidence" value="ECO:0007669"/>
    <property type="project" value="UniProtKB-ARBA"/>
</dbReference>
<dbReference type="InterPro" id="IPR000160">
    <property type="entry name" value="GGDEF_dom"/>
</dbReference>
<dbReference type="NCBIfam" id="TIGR00254">
    <property type="entry name" value="GGDEF"/>
    <property type="match status" value="1"/>
</dbReference>
<keyword evidence="5" id="KW-1185">Reference proteome</keyword>
<dbReference type="SUPFAM" id="SSF55785">
    <property type="entry name" value="PYP-like sensor domain (PAS domain)"/>
    <property type="match status" value="2"/>
</dbReference>
<dbReference type="InterPro" id="IPR000700">
    <property type="entry name" value="PAS-assoc_C"/>
</dbReference>
<dbReference type="PANTHER" id="PTHR44757">
    <property type="entry name" value="DIGUANYLATE CYCLASE DGCP"/>
    <property type="match status" value="1"/>
</dbReference>
<dbReference type="EMBL" id="FNCV01000002">
    <property type="protein sequence ID" value="SDG64973.1"/>
    <property type="molecule type" value="Genomic_DNA"/>
</dbReference>
<sequence length="426" mass="46877">MSHPPLPLADAEAVLANIQDGVVVLSNQRIVYVNPTMAAMVGLTPEDMIGMAMDAMIAPEWRQLVRDRHRRRLAGEEVPDRYPFELVHANGRDRISVILSIGTPIQTDGETRVFGTIKDMSVLQRALDEVAERERDLQNIIDSIPDIFFRTDVNGVVTRVSPSVEAILGYPPAAVLGRPLADFYLDQSDRDRVMRTVKAQGGKVSNLETAMRHRSGRTLWLSTNAFFRRALHGEVIGIEGIARDMTARKTLEDELRRLAVRDPLTGLANRAHLADSLGAAISRARRIDSQLAVLFIDLDGFKQINDQHGHAEGDHLLREVAQRLSRAVRESDHLARIGGDEFVVVVEGVAERAAVQRVGDKIIEAIQAPFSLGGQAIHLGATVGVACFPIHAPDGKALLRLADAAMYRGKRQGRGQVVFFSPTKDL</sequence>
<gene>
    <name evidence="4" type="ORF">SAMN05421742_10220</name>
</gene>